<keyword evidence="2" id="KW-1185">Reference proteome</keyword>
<dbReference type="EMBL" id="BOPB01000004">
    <property type="protein sequence ID" value="GIJ20397.1"/>
    <property type="molecule type" value="Genomic_DNA"/>
</dbReference>
<dbReference type="Proteomes" id="UP000643165">
    <property type="component" value="Unassembled WGS sequence"/>
</dbReference>
<protein>
    <submittedName>
        <fullName evidence="1">Uncharacterized protein</fullName>
    </submittedName>
</protein>
<organism evidence="1 2">
    <name type="scientific">Micromonospora lutea</name>
    <dbReference type="NCBI Taxonomy" id="419825"/>
    <lineage>
        <taxon>Bacteria</taxon>
        <taxon>Bacillati</taxon>
        <taxon>Actinomycetota</taxon>
        <taxon>Actinomycetes</taxon>
        <taxon>Micromonosporales</taxon>
        <taxon>Micromonosporaceae</taxon>
        <taxon>Micromonospora</taxon>
    </lineage>
</organism>
<accession>A0ABQ4IR36</accession>
<sequence length="69" mass="7334">MTRDAVERDTPAVRATSSRVAGRRAAVVMIFLPVPVARLGARAPISIMPRAPARGADRSWIVVVTLPGV</sequence>
<evidence type="ECO:0000313" key="2">
    <source>
        <dbReference type="Proteomes" id="UP000643165"/>
    </source>
</evidence>
<comment type="caution">
    <text evidence="1">The sequence shown here is derived from an EMBL/GenBank/DDBJ whole genome shotgun (WGS) entry which is preliminary data.</text>
</comment>
<gene>
    <name evidence="1" type="ORF">Vlu01_10210</name>
</gene>
<evidence type="ECO:0000313" key="1">
    <source>
        <dbReference type="EMBL" id="GIJ20397.1"/>
    </source>
</evidence>
<reference evidence="1 2" key="1">
    <citation type="submission" date="2021-01" db="EMBL/GenBank/DDBJ databases">
        <title>Whole genome shotgun sequence of Verrucosispora lutea NBRC 106530.</title>
        <authorList>
            <person name="Komaki H."/>
            <person name="Tamura T."/>
        </authorList>
    </citation>
    <scope>NUCLEOTIDE SEQUENCE [LARGE SCALE GENOMIC DNA]</scope>
    <source>
        <strain evidence="1 2">NBRC 106530</strain>
    </source>
</reference>
<proteinExistence type="predicted"/>
<name>A0ABQ4IR36_9ACTN</name>